<dbReference type="Proteomes" id="UP000825179">
    <property type="component" value="Chromosome"/>
</dbReference>
<name>A0A8X8I941_CALTT</name>
<evidence type="ECO:0000313" key="1">
    <source>
        <dbReference type="EMBL" id="QZT33722.1"/>
    </source>
</evidence>
<dbReference type="EMBL" id="CP082237">
    <property type="protein sequence ID" value="QZT33722.1"/>
    <property type="molecule type" value="Genomic_DNA"/>
</dbReference>
<reference evidence="1 2" key="1">
    <citation type="journal article" date="2020" name="Extremophiles">
        <title>Genomic analysis of Caldalkalibacillus thermarum TA2.A1 reveals aerobic alkaliphilic metabolism and evolutionary hallmarks linking alkaliphilic bacteria and plant life.</title>
        <authorList>
            <person name="de Jong S.I."/>
            <person name="van den Broek M.A."/>
            <person name="Merkel A.Y."/>
            <person name="de la Torre Cortes P."/>
            <person name="Kalamorz F."/>
            <person name="Cook G.M."/>
            <person name="van Loosdrecht M.C.M."/>
            <person name="McMillan D.G.G."/>
        </authorList>
    </citation>
    <scope>NUCLEOTIDE SEQUENCE [LARGE SCALE GENOMIC DNA]</scope>
    <source>
        <strain evidence="1 2">TA2.A1</strain>
    </source>
</reference>
<keyword evidence="2" id="KW-1185">Reference proteome</keyword>
<evidence type="ECO:0000313" key="2">
    <source>
        <dbReference type="Proteomes" id="UP000825179"/>
    </source>
</evidence>
<sequence length="101" mass="12230">MVGVCHPYNMTIARNLPRNPNTQKDWQKERLNAFFGTNEWEYIYNNRPRIYLTEELLKLYTKRLKEIGYKHLIISDCFRSTTGQKLYYMIWVGKHPVEKKS</sequence>
<dbReference type="AlphaFoldDB" id="A0A8X8I941"/>
<gene>
    <name evidence="1" type="ORF">HUR95_16105</name>
</gene>
<accession>A0A8X8I941</accession>
<dbReference type="KEGG" id="cthu:HUR95_16105"/>
<organism evidence="1 2">
    <name type="scientific">Caldalkalibacillus thermarum (strain TA2.A1)</name>
    <dbReference type="NCBI Taxonomy" id="986075"/>
    <lineage>
        <taxon>Bacteria</taxon>
        <taxon>Bacillati</taxon>
        <taxon>Bacillota</taxon>
        <taxon>Bacilli</taxon>
        <taxon>Bacillales</taxon>
        <taxon>Bacillaceae</taxon>
        <taxon>Caldalkalibacillus</taxon>
    </lineage>
</organism>
<proteinExistence type="predicted"/>
<dbReference type="RefSeq" id="WP_222822766.1">
    <property type="nucleotide sequence ID" value="NZ_CP082237.1"/>
</dbReference>
<protein>
    <submittedName>
        <fullName evidence="1">Uncharacterized protein</fullName>
    </submittedName>
</protein>